<organism evidence="7 8">
    <name type="scientific">Candidatus Fusobacterium pullicola</name>
    <dbReference type="NCBI Taxonomy" id="2838601"/>
    <lineage>
        <taxon>Bacteria</taxon>
        <taxon>Fusobacteriati</taxon>
        <taxon>Fusobacteriota</taxon>
        <taxon>Fusobacteriia</taxon>
        <taxon>Fusobacteriales</taxon>
        <taxon>Fusobacteriaceae</taxon>
        <taxon>Fusobacterium</taxon>
    </lineage>
</organism>
<dbReference type="EMBL" id="JAHLFN010000015">
    <property type="protein sequence ID" value="MBU3841667.1"/>
    <property type="molecule type" value="Genomic_DNA"/>
</dbReference>
<dbReference type="GO" id="GO:0009236">
    <property type="term" value="P:cobalamin biosynthetic process"/>
    <property type="evidence" value="ECO:0007669"/>
    <property type="project" value="UniProtKB-UniRule"/>
</dbReference>
<dbReference type="NCBIfam" id="TIGR00313">
    <property type="entry name" value="cobQ"/>
    <property type="match status" value="1"/>
</dbReference>
<evidence type="ECO:0000256" key="1">
    <source>
        <dbReference type="ARBA" id="ARBA00004953"/>
    </source>
</evidence>
<dbReference type="InterPro" id="IPR047045">
    <property type="entry name" value="CobQ_N"/>
</dbReference>
<feature type="domain" description="CobQ/CobB/MinD/ParA nucleotide binding" evidence="5">
    <location>
        <begin position="5"/>
        <end position="233"/>
    </location>
</feature>
<feature type="active site" description="Nucleophile" evidence="4">
    <location>
        <position position="336"/>
    </location>
</feature>
<comment type="pathway">
    <text evidence="1 4">Cofactor biosynthesis; adenosylcobalamin biosynthesis.</text>
</comment>
<comment type="similarity">
    <text evidence="4">Belongs to the CobB/CobQ family. CobQ subfamily.</text>
</comment>
<evidence type="ECO:0000256" key="4">
    <source>
        <dbReference type="HAMAP-Rule" id="MF_00028"/>
    </source>
</evidence>
<evidence type="ECO:0000259" key="5">
    <source>
        <dbReference type="Pfam" id="PF01656"/>
    </source>
</evidence>
<dbReference type="GO" id="GO:0003824">
    <property type="term" value="F:catalytic activity"/>
    <property type="evidence" value="ECO:0007669"/>
    <property type="project" value="InterPro"/>
</dbReference>
<dbReference type="SUPFAM" id="SSF52317">
    <property type="entry name" value="Class I glutamine amidotransferase-like"/>
    <property type="match status" value="1"/>
</dbReference>
<evidence type="ECO:0000259" key="6">
    <source>
        <dbReference type="Pfam" id="PF07685"/>
    </source>
</evidence>
<dbReference type="InterPro" id="IPR033949">
    <property type="entry name" value="CobQ_GATase1"/>
</dbReference>
<reference evidence="7" key="2">
    <citation type="submission" date="2021-04" db="EMBL/GenBank/DDBJ databases">
        <authorList>
            <person name="Gilroy R."/>
        </authorList>
    </citation>
    <scope>NUCLEOTIDE SEQUENCE</scope>
    <source>
        <strain evidence="7">A6-441</strain>
    </source>
</reference>
<dbReference type="InterPro" id="IPR027417">
    <property type="entry name" value="P-loop_NTPase"/>
</dbReference>
<gene>
    <name evidence="4" type="primary">cobQ</name>
    <name evidence="7" type="ORF">IAA47_01480</name>
</gene>
<evidence type="ECO:0000256" key="2">
    <source>
        <dbReference type="ARBA" id="ARBA00022573"/>
    </source>
</evidence>
<accession>A0A9E2KWD5</accession>
<dbReference type="CDD" id="cd05389">
    <property type="entry name" value="CobQ_N"/>
    <property type="match status" value="1"/>
</dbReference>
<reference evidence="7" key="1">
    <citation type="journal article" date="2021" name="PeerJ">
        <title>Extensive microbial diversity within the chicken gut microbiome revealed by metagenomics and culture.</title>
        <authorList>
            <person name="Gilroy R."/>
            <person name="Ravi A."/>
            <person name="Getino M."/>
            <person name="Pursley I."/>
            <person name="Horton D.L."/>
            <person name="Alikhan N.F."/>
            <person name="Baker D."/>
            <person name="Gharbi K."/>
            <person name="Hall N."/>
            <person name="Watson M."/>
            <person name="Adriaenssens E.M."/>
            <person name="Foster-Nyarko E."/>
            <person name="Jarju S."/>
            <person name="Secka A."/>
            <person name="Antonio M."/>
            <person name="Oren A."/>
            <person name="Chaudhuri R.R."/>
            <person name="La Ragione R."/>
            <person name="Hildebrand F."/>
            <person name="Pallen M.J."/>
        </authorList>
    </citation>
    <scope>NUCLEOTIDE SEQUENCE</scope>
    <source>
        <strain evidence="7">A6-441</strain>
    </source>
</reference>
<dbReference type="CDD" id="cd01750">
    <property type="entry name" value="GATase1_CobQ"/>
    <property type="match status" value="1"/>
</dbReference>
<dbReference type="AlphaFoldDB" id="A0A9E2KWD5"/>
<dbReference type="GO" id="GO:0015420">
    <property type="term" value="F:ABC-type vitamin B12 transporter activity"/>
    <property type="evidence" value="ECO:0007669"/>
    <property type="project" value="UniProtKB-UniRule"/>
</dbReference>
<dbReference type="Gene3D" id="3.40.50.880">
    <property type="match status" value="1"/>
</dbReference>
<dbReference type="SUPFAM" id="SSF52540">
    <property type="entry name" value="P-loop containing nucleoside triphosphate hydrolases"/>
    <property type="match status" value="1"/>
</dbReference>
<dbReference type="Pfam" id="PF07685">
    <property type="entry name" value="GATase_3"/>
    <property type="match status" value="1"/>
</dbReference>
<evidence type="ECO:0000256" key="3">
    <source>
        <dbReference type="ARBA" id="ARBA00022962"/>
    </source>
</evidence>
<evidence type="ECO:0000313" key="8">
    <source>
        <dbReference type="Proteomes" id="UP000724657"/>
    </source>
</evidence>
<keyword evidence="3 4" id="KW-0315">Glutamine amidotransferase</keyword>
<comment type="function">
    <text evidence="4">Catalyzes amidations at positions B, D, E, and G on adenosylcobyrinic A,C-diamide. NH(2) groups are provided by glutamine, and one molecule of ATP is hydrogenolyzed for each amidation.</text>
</comment>
<dbReference type="PROSITE" id="PS51274">
    <property type="entry name" value="GATASE_COBBQ"/>
    <property type="match status" value="1"/>
</dbReference>
<dbReference type="InterPro" id="IPR002586">
    <property type="entry name" value="CobQ/CobB/MinD/ParA_Nub-bd_dom"/>
</dbReference>
<proteinExistence type="inferred from homology"/>
<feature type="domain" description="CobB/CobQ-like glutamine amidotransferase" evidence="6">
    <location>
        <begin position="257"/>
        <end position="446"/>
    </location>
</feature>
<dbReference type="HAMAP" id="MF_00028">
    <property type="entry name" value="CobQ"/>
    <property type="match status" value="1"/>
</dbReference>
<dbReference type="Pfam" id="PF01656">
    <property type="entry name" value="CbiA"/>
    <property type="match status" value="1"/>
</dbReference>
<comment type="caution">
    <text evidence="7">The sequence shown here is derived from an EMBL/GenBank/DDBJ whole genome shotgun (WGS) entry which is preliminary data.</text>
</comment>
<name>A0A9E2KWD5_9FUSO</name>
<evidence type="ECO:0000313" key="7">
    <source>
        <dbReference type="EMBL" id="MBU3841667.1"/>
    </source>
</evidence>
<dbReference type="Gene3D" id="3.40.50.300">
    <property type="entry name" value="P-loop containing nucleotide triphosphate hydrolases"/>
    <property type="match status" value="1"/>
</dbReference>
<dbReference type="InterPro" id="IPR029062">
    <property type="entry name" value="Class_I_gatase-like"/>
</dbReference>
<sequence>MHKKIMIQGTGSSVGKSIITAGLCRIFVQDGYRVSPFKSQNMALNSYVDIEGLEMGRAQVVQAEAAKERARAFMNPILLKPNSDNNSQIIIEGKPIQNSEAKEYFSNSKYWKEVALRNYKKIEKEFDIGVLEGGGSPAEINLREYDCVNMGMAELVDAPVILVGNIEIGGVFASLYGTIALLEERDRKRIKGIIINKFRGDLELLKPGIDMLMDRLKRERIDIKFLGVVPHMEIEIEEEDTLAKKINKFNSNKGEIKISVIRTDKMSNYTDFDVLSHYSDVALNYIFSKDELGEEDIIILPGSKNTISDLEKLKDNGIYDKIKELYNKGTCIVGICGGFQMLGREIRDPFNIEGDKISTKGFEILDMITTMEKMKCTQQSENRIVGDLNGTILAGCENIVVKGYEIHQGVTNGNEKNLIESENLLFVAKENLFATYIHGIFDNDKFTRTFLNNIRERKGLKLLEEKFSFYEFKEGEYDKLATTLRENLNIEEIYKIMRVEK</sequence>
<dbReference type="InterPro" id="IPR011698">
    <property type="entry name" value="GATase_3"/>
</dbReference>
<dbReference type="Proteomes" id="UP000724657">
    <property type="component" value="Unassembled WGS sequence"/>
</dbReference>
<dbReference type="PANTHER" id="PTHR21343:SF1">
    <property type="entry name" value="COBYRIC ACID SYNTHASE"/>
    <property type="match status" value="1"/>
</dbReference>
<dbReference type="InterPro" id="IPR004459">
    <property type="entry name" value="CobQ_synth"/>
</dbReference>
<feature type="active site" evidence="4">
    <location>
        <position position="438"/>
    </location>
</feature>
<protein>
    <recommendedName>
        <fullName evidence="4">Cobyric acid synthase</fullName>
    </recommendedName>
</protein>
<dbReference type="NCBIfam" id="NF001989">
    <property type="entry name" value="PRK00784.1"/>
    <property type="match status" value="1"/>
</dbReference>
<dbReference type="PANTHER" id="PTHR21343">
    <property type="entry name" value="DETHIOBIOTIN SYNTHETASE"/>
    <property type="match status" value="1"/>
</dbReference>
<keyword evidence="2 4" id="KW-0169">Cobalamin biosynthesis</keyword>